<gene>
    <name evidence="1" type="ORF">HB778_12670</name>
</gene>
<dbReference type="Proteomes" id="UP000515465">
    <property type="component" value="Chromosome"/>
</dbReference>
<dbReference type="EMBL" id="CP050296">
    <property type="protein sequence ID" value="QND61232.1"/>
    <property type="molecule type" value="Genomic_DNA"/>
</dbReference>
<evidence type="ECO:0000313" key="2">
    <source>
        <dbReference type="Proteomes" id="UP000515465"/>
    </source>
</evidence>
<protein>
    <submittedName>
        <fullName evidence="1">Uncharacterized protein</fullName>
    </submittedName>
</protein>
<proteinExistence type="predicted"/>
<dbReference type="RefSeq" id="WP_348524743.1">
    <property type="nucleotide sequence ID" value="NZ_CP050296.1"/>
</dbReference>
<name>A0A7G6T3A0_9HYPH</name>
<evidence type="ECO:0000313" key="1">
    <source>
        <dbReference type="EMBL" id="QND61232.1"/>
    </source>
</evidence>
<accession>A0A7G6T3A0</accession>
<dbReference type="AlphaFoldDB" id="A0A7G6T3A0"/>
<organism evidence="1 2">
    <name type="scientific">Mesorhizobium huakuii</name>
    <dbReference type="NCBI Taxonomy" id="28104"/>
    <lineage>
        <taxon>Bacteria</taxon>
        <taxon>Pseudomonadati</taxon>
        <taxon>Pseudomonadota</taxon>
        <taxon>Alphaproteobacteria</taxon>
        <taxon>Hyphomicrobiales</taxon>
        <taxon>Phyllobacteriaceae</taxon>
        <taxon>Mesorhizobium</taxon>
    </lineage>
</organism>
<reference evidence="2" key="1">
    <citation type="journal article" date="2020" name="Mol. Plant Microbe">
        <title>Rhizobial microsymbionts of the narrowly endemic Oxytropis species growing in Kamchatka are characterized by significant genetic diversity and possess a set of genes that are associated with T3SS and T6SS secretion systems and can affect the development of symbiosis.</title>
        <authorList>
            <person name="Safronova V."/>
            <person name="Guro P."/>
            <person name="Sazanova A."/>
            <person name="Kuznetsova I."/>
            <person name="Belimov A."/>
            <person name="Yakubov V."/>
            <person name="Chirak E."/>
            <person name="Afonin A."/>
            <person name="Gogolev Y."/>
            <person name="Andronov E."/>
            <person name="Tikhonovich I."/>
        </authorList>
    </citation>
    <scope>NUCLEOTIDE SEQUENCE [LARGE SCALE GENOMIC DNA]</scope>
    <source>
        <strain evidence="2">583</strain>
    </source>
</reference>
<sequence>MKGAADLYRLARRCAFRSHLVLPSTFDKREQCTAAITEHQKQPTPTGWSLQCIPSASPFTDNGSAE</sequence>